<dbReference type="CDD" id="cd17624">
    <property type="entry name" value="REC_OmpR_PmrA-like"/>
    <property type="match status" value="1"/>
</dbReference>
<evidence type="ECO:0000256" key="4">
    <source>
        <dbReference type="ARBA" id="ARBA00023125"/>
    </source>
</evidence>
<dbReference type="RefSeq" id="WP_034868177.1">
    <property type="nucleotide sequence ID" value="NZ_CAJJUP010000001.1"/>
</dbReference>
<sequence length="227" mass="26096">MKLLIIEDETELAKSIAEYLSEESYLCEFAPTFKEAMQKIENFHYDCILLDITLPDGNGLTILEELKKQNKQDGVIIISAKNALDDKIKGLHLGADDYLTKPFHLSELMARIYSLIRRKQFSNSNVIIQNELQIDLLAKTVFVNDQTIILTKKEFDLLIYFVGNKNRVISKSTLAEHLSGDFADMLDNHDFVYAHVKNLKKKLYDAGCNQYLKTVYGTGYKWEENSK</sequence>
<evidence type="ECO:0000259" key="8">
    <source>
        <dbReference type="PROSITE" id="PS50110"/>
    </source>
</evidence>
<dbReference type="InterPro" id="IPR001789">
    <property type="entry name" value="Sig_transdc_resp-reg_receiver"/>
</dbReference>
<feature type="modified residue" description="4-aspartylphosphate" evidence="6">
    <location>
        <position position="51"/>
    </location>
</feature>
<dbReference type="GO" id="GO:0000156">
    <property type="term" value="F:phosphorelay response regulator activity"/>
    <property type="evidence" value="ECO:0007669"/>
    <property type="project" value="TreeGrafter"/>
</dbReference>
<dbReference type="InterPro" id="IPR011006">
    <property type="entry name" value="CheY-like_superfamily"/>
</dbReference>
<evidence type="ECO:0000256" key="5">
    <source>
        <dbReference type="ARBA" id="ARBA00023163"/>
    </source>
</evidence>
<dbReference type="SMART" id="SM00862">
    <property type="entry name" value="Trans_reg_C"/>
    <property type="match status" value="1"/>
</dbReference>
<keyword evidence="2" id="KW-0902">Two-component regulatory system</keyword>
<evidence type="ECO:0000256" key="3">
    <source>
        <dbReference type="ARBA" id="ARBA00023015"/>
    </source>
</evidence>
<keyword evidence="4 7" id="KW-0238">DNA-binding</keyword>
<dbReference type="Gene3D" id="3.40.50.2300">
    <property type="match status" value="1"/>
</dbReference>
<dbReference type="GO" id="GO:0032993">
    <property type="term" value="C:protein-DNA complex"/>
    <property type="evidence" value="ECO:0007669"/>
    <property type="project" value="TreeGrafter"/>
</dbReference>
<feature type="domain" description="OmpR/PhoB-type" evidence="9">
    <location>
        <begin position="124"/>
        <end position="224"/>
    </location>
</feature>
<dbReference type="Gene3D" id="6.10.250.690">
    <property type="match status" value="1"/>
</dbReference>
<dbReference type="Pfam" id="PF00486">
    <property type="entry name" value="Trans_reg_C"/>
    <property type="match status" value="1"/>
</dbReference>
<accession>A0A7T7UWY5</accession>
<gene>
    <name evidence="10" type="ORF">I6H88_14975</name>
</gene>
<dbReference type="OrthoDB" id="9790442at2"/>
<evidence type="ECO:0000313" key="10">
    <source>
        <dbReference type="EMBL" id="QQN57736.1"/>
    </source>
</evidence>
<keyword evidence="1 6" id="KW-0597">Phosphoprotein</keyword>
<dbReference type="CDD" id="cd00383">
    <property type="entry name" value="trans_reg_C"/>
    <property type="match status" value="1"/>
</dbReference>
<dbReference type="Gene3D" id="1.10.10.10">
    <property type="entry name" value="Winged helix-like DNA-binding domain superfamily/Winged helix DNA-binding domain"/>
    <property type="match status" value="1"/>
</dbReference>
<evidence type="ECO:0000313" key="11">
    <source>
        <dbReference type="Proteomes" id="UP000595426"/>
    </source>
</evidence>
<keyword evidence="5" id="KW-0804">Transcription</keyword>
<dbReference type="SUPFAM" id="SSF52172">
    <property type="entry name" value="CheY-like"/>
    <property type="match status" value="1"/>
</dbReference>
<evidence type="ECO:0000256" key="7">
    <source>
        <dbReference type="PROSITE-ProRule" id="PRU01091"/>
    </source>
</evidence>
<evidence type="ECO:0000256" key="6">
    <source>
        <dbReference type="PROSITE-ProRule" id="PRU00169"/>
    </source>
</evidence>
<dbReference type="PANTHER" id="PTHR48111:SF22">
    <property type="entry name" value="REGULATOR OF RPOS"/>
    <property type="match status" value="1"/>
</dbReference>
<dbReference type="InterPro" id="IPR036388">
    <property type="entry name" value="WH-like_DNA-bd_sf"/>
</dbReference>
<dbReference type="GO" id="GO:0005829">
    <property type="term" value="C:cytosol"/>
    <property type="evidence" value="ECO:0007669"/>
    <property type="project" value="TreeGrafter"/>
</dbReference>
<dbReference type="InterPro" id="IPR001867">
    <property type="entry name" value="OmpR/PhoB-type_DNA-bd"/>
</dbReference>
<evidence type="ECO:0000259" key="9">
    <source>
        <dbReference type="PROSITE" id="PS51755"/>
    </source>
</evidence>
<dbReference type="GO" id="GO:0006355">
    <property type="term" value="P:regulation of DNA-templated transcription"/>
    <property type="evidence" value="ECO:0007669"/>
    <property type="project" value="InterPro"/>
</dbReference>
<dbReference type="SMART" id="SM00448">
    <property type="entry name" value="REC"/>
    <property type="match status" value="1"/>
</dbReference>
<proteinExistence type="predicted"/>
<evidence type="ECO:0000256" key="2">
    <source>
        <dbReference type="ARBA" id="ARBA00023012"/>
    </source>
</evidence>
<dbReference type="GO" id="GO:0000976">
    <property type="term" value="F:transcription cis-regulatory region binding"/>
    <property type="evidence" value="ECO:0007669"/>
    <property type="project" value="TreeGrafter"/>
</dbReference>
<dbReference type="Proteomes" id="UP000595426">
    <property type="component" value="Chromosome"/>
</dbReference>
<dbReference type="KEGG" id="egm:AYC65_04055"/>
<dbReference type="PROSITE" id="PS50110">
    <property type="entry name" value="RESPONSE_REGULATORY"/>
    <property type="match status" value="1"/>
</dbReference>
<evidence type="ECO:0000256" key="1">
    <source>
        <dbReference type="ARBA" id="ARBA00022553"/>
    </source>
</evidence>
<dbReference type="EMBL" id="CP067018">
    <property type="protein sequence ID" value="QQN57736.1"/>
    <property type="molecule type" value="Genomic_DNA"/>
</dbReference>
<dbReference type="AlphaFoldDB" id="A0A7T7UWY5"/>
<keyword evidence="11" id="KW-1185">Reference proteome</keyword>
<dbReference type="InterPro" id="IPR039420">
    <property type="entry name" value="WalR-like"/>
</dbReference>
<dbReference type="PANTHER" id="PTHR48111">
    <property type="entry name" value="REGULATOR OF RPOS"/>
    <property type="match status" value="1"/>
</dbReference>
<dbReference type="GeneID" id="93132059"/>
<organism evidence="10 11">
    <name type="scientific">Elizabethkingia bruuniana</name>
    <dbReference type="NCBI Taxonomy" id="1756149"/>
    <lineage>
        <taxon>Bacteria</taxon>
        <taxon>Pseudomonadati</taxon>
        <taxon>Bacteroidota</taxon>
        <taxon>Flavobacteriia</taxon>
        <taxon>Flavobacteriales</taxon>
        <taxon>Weeksellaceae</taxon>
        <taxon>Elizabethkingia</taxon>
    </lineage>
</organism>
<feature type="domain" description="Response regulatory" evidence="8">
    <location>
        <begin position="2"/>
        <end position="116"/>
    </location>
</feature>
<name>A0A7T7UWY5_9FLAO</name>
<keyword evidence="3" id="KW-0805">Transcription regulation</keyword>
<dbReference type="Pfam" id="PF00072">
    <property type="entry name" value="Response_reg"/>
    <property type="match status" value="1"/>
</dbReference>
<reference evidence="10 11" key="1">
    <citation type="submission" date="2020-12" db="EMBL/GenBank/DDBJ databases">
        <title>FDA dAtabase for Regulatory Grade micrObial Sequences (FDA-ARGOS): Supporting development and validation of Infectious Disease Dx tests.</title>
        <authorList>
            <person name="Kerrigan L."/>
            <person name="Long C."/>
            <person name="Tallon L."/>
            <person name="Sadzewicz L."/>
            <person name="Zhao X."/>
            <person name="Boylan J."/>
            <person name="Ott S."/>
            <person name="Bowen H."/>
            <person name="Vavikolanu K."/>
            <person name="Mehta A."/>
            <person name="Aluvathingal J."/>
            <person name="Nadendla S."/>
            <person name="Yan Y."/>
            <person name="Sichtig H."/>
        </authorList>
    </citation>
    <scope>NUCLEOTIDE SEQUENCE [LARGE SCALE GENOMIC DNA]</scope>
    <source>
        <strain evidence="10 11">FDAARGOS_1031</strain>
    </source>
</reference>
<dbReference type="PROSITE" id="PS51755">
    <property type="entry name" value="OMPR_PHOB"/>
    <property type="match status" value="1"/>
</dbReference>
<protein>
    <submittedName>
        <fullName evidence="10">Response regulator transcription factor</fullName>
    </submittedName>
</protein>
<feature type="DNA-binding region" description="OmpR/PhoB-type" evidence="7">
    <location>
        <begin position="124"/>
        <end position="224"/>
    </location>
</feature>